<evidence type="ECO:0000313" key="3">
    <source>
        <dbReference type="EMBL" id="ENO86743.1"/>
    </source>
</evidence>
<keyword evidence="4" id="KW-1185">Reference proteome</keyword>
<dbReference type="Proteomes" id="UP000013232">
    <property type="component" value="Unassembled WGS sequence"/>
</dbReference>
<reference evidence="3 4" key="1">
    <citation type="submission" date="2012-09" db="EMBL/GenBank/DDBJ databases">
        <title>Draft Genome Sequences of 6 Strains from Genus Thauera.</title>
        <authorList>
            <person name="Liu B."/>
            <person name="Shapleigh J.P."/>
            <person name="Frostegard A.H."/>
        </authorList>
    </citation>
    <scope>NUCLEOTIDE SEQUENCE [LARGE SCALE GENOMIC DNA]</scope>
    <source>
        <strain evidence="4">47Lol / DSM 12138</strain>
    </source>
</reference>
<comment type="caution">
    <text evidence="3">The sequence shown here is derived from an EMBL/GenBank/DDBJ whole genome shotgun (WGS) entry which is preliminary data.</text>
</comment>
<feature type="non-terminal residue" evidence="3">
    <location>
        <position position="215"/>
    </location>
</feature>
<keyword evidence="1" id="KW-0812">Transmembrane</keyword>
<feature type="transmembrane region" description="Helical" evidence="1">
    <location>
        <begin position="186"/>
        <end position="208"/>
    </location>
</feature>
<dbReference type="AlphaFoldDB" id="N6YX76"/>
<dbReference type="Pfam" id="PF14351">
    <property type="entry name" value="DUF4401"/>
    <property type="match status" value="1"/>
</dbReference>
<feature type="domain" description="DUF4401" evidence="2">
    <location>
        <begin position="28"/>
        <end position="205"/>
    </location>
</feature>
<sequence>MTFAELLREHGIVDAEGHRALVAQRPGPWWLMLLQALAAWFASLLIVSAVVLPAIGLGMAGQGVVGAALCVTAIALFRRGGLFTDQMGLALSLAGQGLLVWAVGGHFDAGTHRPMAAVGALVAGAMMLPKASGLHRRACGVLLAVALGVLIGEGQGSEMFGVVLMAAAVLSCVTRGRWAAHPRGSLLGAAALACGLSALALPAVLTLARGEAWVG</sequence>
<dbReference type="InterPro" id="IPR025513">
    <property type="entry name" value="DUF4401"/>
</dbReference>
<feature type="transmembrane region" description="Helical" evidence="1">
    <location>
        <begin position="57"/>
        <end position="77"/>
    </location>
</feature>
<evidence type="ECO:0000313" key="4">
    <source>
        <dbReference type="Proteomes" id="UP000013232"/>
    </source>
</evidence>
<name>N6YX76_THAL4</name>
<gene>
    <name evidence="3" type="ORF">C666_12450</name>
</gene>
<dbReference type="EMBL" id="AMXE01000049">
    <property type="protein sequence ID" value="ENO86743.1"/>
    <property type="molecule type" value="Genomic_DNA"/>
</dbReference>
<protein>
    <recommendedName>
        <fullName evidence="2">DUF4401 domain-containing protein</fullName>
    </recommendedName>
</protein>
<keyword evidence="1" id="KW-0472">Membrane</keyword>
<evidence type="ECO:0000259" key="2">
    <source>
        <dbReference type="Pfam" id="PF14351"/>
    </source>
</evidence>
<dbReference type="STRING" id="1123367.GCA_000621305_00030"/>
<accession>N6YX76</accession>
<feature type="transmembrane region" description="Helical" evidence="1">
    <location>
        <begin position="159"/>
        <end position="180"/>
    </location>
</feature>
<keyword evidence="1" id="KW-1133">Transmembrane helix</keyword>
<organism evidence="3 4">
    <name type="scientific">Thauera linaloolentis (strain DSM 12138 / JCM 21573 / CCUG 41526 / CIP 105981 / IAM 15112 / NBRC 102519 / 47Lol)</name>
    <dbReference type="NCBI Taxonomy" id="1123367"/>
    <lineage>
        <taxon>Bacteria</taxon>
        <taxon>Pseudomonadati</taxon>
        <taxon>Pseudomonadota</taxon>
        <taxon>Betaproteobacteria</taxon>
        <taxon>Rhodocyclales</taxon>
        <taxon>Zoogloeaceae</taxon>
        <taxon>Thauera</taxon>
    </lineage>
</organism>
<feature type="transmembrane region" description="Helical" evidence="1">
    <location>
        <begin position="29"/>
        <end position="51"/>
    </location>
</feature>
<feature type="transmembrane region" description="Helical" evidence="1">
    <location>
        <begin position="134"/>
        <end position="152"/>
    </location>
</feature>
<evidence type="ECO:0000256" key="1">
    <source>
        <dbReference type="SAM" id="Phobius"/>
    </source>
</evidence>
<proteinExistence type="predicted"/>